<feature type="domain" description="CCT" evidence="4">
    <location>
        <begin position="232"/>
        <end position="274"/>
    </location>
</feature>
<dbReference type="Pfam" id="PF06203">
    <property type="entry name" value="CCT"/>
    <property type="match status" value="1"/>
</dbReference>
<dbReference type="PaxDb" id="3827-XP_004517078.1"/>
<dbReference type="KEGG" id="cam:101491980"/>
<evidence type="ECO:0000256" key="1">
    <source>
        <dbReference type="ARBA" id="ARBA00004123"/>
    </source>
</evidence>
<gene>
    <name evidence="6" type="primary">LOC101491980</name>
</gene>
<evidence type="ECO:0000313" key="6">
    <source>
        <dbReference type="RefSeq" id="XP_004517079.1"/>
    </source>
</evidence>
<dbReference type="Proteomes" id="UP000087171">
    <property type="component" value="Unplaced"/>
</dbReference>
<accession>A0A1S2Z8Q8</accession>
<dbReference type="GO" id="GO:0009909">
    <property type="term" value="P:regulation of flower development"/>
    <property type="evidence" value="ECO:0007669"/>
    <property type="project" value="InterPro"/>
</dbReference>
<dbReference type="OrthoDB" id="153872at2759"/>
<dbReference type="GO" id="GO:0005634">
    <property type="term" value="C:nucleus"/>
    <property type="evidence" value="ECO:0007669"/>
    <property type="project" value="UniProtKB-SubCell"/>
</dbReference>
<sequence length="282" mass="31965">MFAETGLLFPYLQNYSHEFQQLEEYCMTHKSNASMSDLVQSSAMSEFDLFVEGDLFKAPETIIEEPAMDLDPMQAAMSMISCGEDVSSQGLKSSDIDVLQNEQLLSEVYYECKKDMLEKAAIESPLSEILEIKIPALNIEENPIQENKPLPDLLLPKSVSSGSLSSMDWMHGAAMKPAFLDFPGIDFNAVYGMRRAFSEGDIKTLGNGNMNVCQSTLERPFLLSSNCTSEQRQEKLSRYRNKKTRRNFGRKIKYACRKALADSQPRIRGRFAKTEEFDVKRQ</sequence>
<evidence type="ECO:0000256" key="2">
    <source>
        <dbReference type="ARBA" id="ARBA00023242"/>
    </source>
</evidence>
<comment type="subcellular location">
    <subcellularLocation>
        <location evidence="1 3">Nucleus</location>
    </subcellularLocation>
</comment>
<dbReference type="InterPro" id="IPR010402">
    <property type="entry name" value="CCT_domain"/>
</dbReference>
<evidence type="ECO:0000313" key="5">
    <source>
        <dbReference type="Proteomes" id="UP000087171"/>
    </source>
</evidence>
<dbReference type="PROSITE" id="PS51017">
    <property type="entry name" value="CCT"/>
    <property type="match status" value="1"/>
</dbReference>
<evidence type="ECO:0000256" key="3">
    <source>
        <dbReference type="PROSITE-ProRule" id="PRU00357"/>
    </source>
</evidence>
<dbReference type="eggNOG" id="ENOG502QRVZ">
    <property type="taxonomic scope" value="Eukaryota"/>
</dbReference>
<dbReference type="InterPro" id="IPR045281">
    <property type="entry name" value="CONSTANS-like"/>
</dbReference>
<protein>
    <submittedName>
        <fullName evidence="6">Uncharacterized protein LOC101491980 isoform X1</fullName>
    </submittedName>
</protein>
<dbReference type="PANTHER" id="PTHR31319">
    <property type="entry name" value="ZINC FINGER PROTEIN CONSTANS-LIKE 4"/>
    <property type="match status" value="1"/>
</dbReference>
<proteinExistence type="predicted"/>
<organism evidence="5 6">
    <name type="scientific">Cicer arietinum</name>
    <name type="common">Chickpea</name>
    <name type="synonym">Garbanzo</name>
    <dbReference type="NCBI Taxonomy" id="3827"/>
    <lineage>
        <taxon>Eukaryota</taxon>
        <taxon>Viridiplantae</taxon>
        <taxon>Streptophyta</taxon>
        <taxon>Embryophyta</taxon>
        <taxon>Tracheophyta</taxon>
        <taxon>Spermatophyta</taxon>
        <taxon>Magnoliopsida</taxon>
        <taxon>eudicotyledons</taxon>
        <taxon>Gunneridae</taxon>
        <taxon>Pentapetalae</taxon>
        <taxon>rosids</taxon>
        <taxon>fabids</taxon>
        <taxon>Fabales</taxon>
        <taxon>Fabaceae</taxon>
        <taxon>Papilionoideae</taxon>
        <taxon>50 kb inversion clade</taxon>
        <taxon>NPAAA clade</taxon>
        <taxon>Hologalegina</taxon>
        <taxon>IRL clade</taxon>
        <taxon>Cicereae</taxon>
        <taxon>Cicer</taxon>
    </lineage>
</organism>
<dbReference type="PANTHER" id="PTHR31319:SF71">
    <property type="entry name" value="CCT MOTIF FAMILY PROTEIN"/>
    <property type="match status" value="1"/>
</dbReference>
<reference evidence="6" key="1">
    <citation type="submission" date="2025-08" db="UniProtKB">
        <authorList>
            <consortium name="RefSeq"/>
        </authorList>
    </citation>
    <scope>IDENTIFICATION</scope>
    <source>
        <tissue evidence="6">Etiolated seedlings</tissue>
    </source>
</reference>
<keyword evidence="5" id="KW-1185">Reference proteome</keyword>
<dbReference type="RefSeq" id="XP_004517079.1">
    <property type="nucleotide sequence ID" value="XM_004517022.3"/>
</dbReference>
<dbReference type="GO" id="GO:0003700">
    <property type="term" value="F:DNA-binding transcription factor activity"/>
    <property type="evidence" value="ECO:0007669"/>
    <property type="project" value="TreeGrafter"/>
</dbReference>
<keyword evidence="2 3" id="KW-0539">Nucleus</keyword>
<name>A0A1S2Z8Q8_CICAR</name>
<dbReference type="GeneID" id="101491980"/>
<dbReference type="AlphaFoldDB" id="A0A1S2Z8Q8"/>
<evidence type="ECO:0000259" key="4">
    <source>
        <dbReference type="PROSITE" id="PS51017"/>
    </source>
</evidence>